<proteinExistence type="predicted"/>
<organism evidence="3 4">
    <name type="scientific">Chitinophaga caeni</name>
    <dbReference type="NCBI Taxonomy" id="2029983"/>
    <lineage>
        <taxon>Bacteria</taxon>
        <taxon>Pseudomonadati</taxon>
        <taxon>Bacteroidota</taxon>
        <taxon>Chitinophagia</taxon>
        <taxon>Chitinophagales</taxon>
        <taxon>Chitinophagaceae</taxon>
        <taxon>Chitinophaga</taxon>
    </lineage>
</organism>
<keyword evidence="4" id="KW-1185">Reference proteome</keyword>
<dbReference type="RefSeq" id="WP_098193495.1">
    <property type="nucleotide sequence ID" value="NZ_CP023777.1"/>
</dbReference>
<dbReference type="Pfam" id="PF01408">
    <property type="entry name" value="GFO_IDH_MocA"/>
    <property type="match status" value="1"/>
</dbReference>
<sequence>MSQPIKTGVCSFGHSGSVFHAPFLHVNPGFEFTAIVERSKDLARKIYPYVKVYRSIEELMADETLELIVVNTPNTTHYSYTKMALEAGKNVVVEKPFTVTVAEGHELIELAKSKNLMISVYQNRRYDSDYKMIKQVVQQGLLGDILEVEFHYDRFKEELSHKKHKEVAQKGTGVLYDLGSHIIDQALSLFGMPQAVFGDVRMIRNNSVIDDYFELLLYYPNMRARIKSSYLVREALPAYILHGRKGSFIKHKADIQETLLLKGLMPVGEDWGAESPHEWGLLHTEIDGQIVKEYLPSGKGNYMEYYQGVYEHLREGKLNPVPPEEGLNVIKIIEAGFLSSETRHVVEL</sequence>
<dbReference type="KEGG" id="cbae:COR50_07885"/>
<dbReference type="InterPro" id="IPR000683">
    <property type="entry name" value="Gfo/Idh/MocA-like_OxRdtase_N"/>
</dbReference>
<dbReference type="SUPFAM" id="SSF51735">
    <property type="entry name" value="NAD(P)-binding Rossmann-fold domains"/>
    <property type="match status" value="1"/>
</dbReference>
<feature type="domain" description="Gfo/Idh/MocA-like oxidoreductase C-terminal" evidence="2">
    <location>
        <begin position="134"/>
        <end position="348"/>
    </location>
</feature>
<accession>A0A291QT78</accession>
<dbReference type="Gene3D" id="3.30.360.10">
    <property type="entry name" value="Dihydrodipicolinate Reductase, domain 2"/>
    <property type="match status" value="1"/>
</dbReference>
<dbReference type="PANTHER" id="PTHR43708">
    <property type="entry name" value="CONSERVED EXPRESSED OXIDOREDUCTASE (EUROFUNG)"/>
    <property type="match status" value="1"/>
</dbReference>
<gene>
    <name evidence="3" type="ORF">COR50_07885</name>
</gene>
<dbReference type="OrthoDB" id="9815825at2"/>
<dbReference type="GO" id="GO:0000166">
    <property type="term" value="F:nucleotide binding"/>
    <property type="evidence" value="ECO:0007669"/>
    <property type="project" value="InterPro"/>
</dbReference>
<feature type="domain" description="Gfo/Idh/MocA-like oxidoreductase N-terminal" evidence="1">
    <location>
        <begin position="5"/>
        <end position="121"/>
    </location>
</feature>
<dbReference type="InterPro" id="IPR004104">
    <property type="entry name" value="Gfo/Idh/MocA-like_OxRdtase_C"/>
</dbReference>
<dbReference type="Proteomes" id="UP000220133">
    <property type="component" value="Chromosome"/>
</dbReference>
<dbReference type="AlphaFoldDB" id="A0A291QT78"/>
<evidence type="ECO:0000313" key="4">
    <source>
        <dbReference type="Proteomes" id="UP000220133"/>
    </source>
</evidence>
<dbReference type="InterPro" id="IPR051317">
    <property type="entry name" value="Gfo/Idh/MocA_oxidoreduct"/>
</dbReference>
<name>A0A291QT78_9BACT</name>
<evidence type="ECO:0000259" key="1">
    <source>
        <dbReference type="Pfam" id="PF01408"/>
    </source>
</evidence>
<dbReference type="InterPro" id="IPR036291">
    <property type="entry name" value="NAD(P)-bd_dom_sf"/>
</dbReference>
<reference evidence="3 4" key="1">
    <citation type="submission" date="2017-10" db="EMBL/GenBank/DDBJ databases">
        <title>Paenichitinophaga pekingensis gen. nov., sp. nov., isolated from activated sludge.</title>
        <authorList>
            <person name="Jin D."/>
            <person name="Kong X."/>
            <person name="Deng Y."/>
            <person name="Bai Z."/>
        </authorList>
    </citation>
    <scope>NUCLEOTIDE SEQUENCE [LARGE SCALE GENOMIC DNA]</scope>
    <source>
        <strain evidence="3 4">13</strain>
    </source>
</reference>
<dbReference type="Gene3D" id="3.40.50.720">
    <property type="entry name" value="NAD(P)-binding Rossmann-like Domain"/>
    <property type="match status" value="1"/>
</dbReference>
<dbReference type="PANTHER" id="PTHR43708:SF7">
    <property type="entry name" value="OXIDOREDUCTASE"/>
    <property type="match status" value="1"/>
</dbReference>
<dbReference type="EMBL" id="CP023777">
    <property type="protein sequence ID" value="ATL47111.1"/>
    <property type="molecule type" value="Genomic_DNA"/>
</dbReference>
<evidence type="ECO:0000259" key="2">
    <source>
        <dbReference type="Pfam" id="PF02894"/>
    </source>
</evidence>
<protein>
    <submittedName>
        <fullName evidence="3">Oxidoreductase</fullName>
    </submittedName>
</protein>
<evidence type="ECO:0000313" key="3">
    <source>
        <dbReference type="EMBL" id="ATL47111.1"/>
    </source>
</evidence>
<dbReference type="Pfam" id="PF02894">
    <property type="entry name" value="GFO_IDH_MocA_C"/>
    <property type="match status" value="1"/>
</dbReference>